<evidence type="ECO:0000256" key="11">
    <source>
        <dbReference type="ARBA" id="ARBA00067470"/>
    </source>
</evidence>
<evidence type="ECO:0000256" key="9">
    <source>
        <dbReference type="ARBA" id="ARBA00023136"/>
    </source>
</evidence>
<evidence type="ECO:0000256" key="4">
    <source>
        <dbReference type="ARBA" id="ARBA00022824"/>
    </source>
</evidence>
<evidence type="ECO:0000256" key="2">
    <source>
        <dbReference type="ARBA" id="ARBA00009219"/>
    </source>
</evidence>
<reference evidence="18" key="1">
    <citation type="journal article" date="2020" name="Stud. Mycol.">
        <title>101 Dothideomycetes genomes: a test case for predicting lifestyles and emergence of pathogens.</title>
        <authorList>
            <person name="Haridas S."/>
            <person name="Albert R."/>
            <person name="Binder M."/>
            <person name="Bloem J."/>
            <person name="Labutti K."/>
            <person name="Salamov A."/>
            <person name="Andreopoulos B."/>
            <person name="Baker S."/>
            <person name="Barry K."/>
            <person name="Bills G."/>
            <person name="Bluhm B."/>
            <person name="Cannon C."/>
            <person name="Castanera R."/>
            <person name="Culley D."/>
            <person name="Daum C."/>
            <person name="Ezra D."/>
            <person name="Gonzalez J."/>
            <person name="Henrissat B."/>
            <person name="Kuo A."/>
            <person name="Liang C."/>
            <person name="Lipzen A."/>
            <person name="Lutzoni F."/>
            <person name="Magnuson J."/>
            <person name="Mondo S."/>
            <person name="Nolan M."/>
            <person name="Ohm R."/>
            <person name="Pangilinan J."/>
            <person name="Park H.-J."/>
            <person name="Ramirez L."/>
            <person name="Alfaro M."/>
            <person name="Sun H."/>
            <person name="Tritt A."/>
            <person name="Yoshinaga Y."/>
            <person name="Zwiers L.-H."/>
            <person name="Turgeon B."/>
            <person name="Goodwin S."/>
            <person name="Spatafora J."/>
            <person name="Crous P."/>
            <person name="Grigoriev I."/>
        </authorList>
    </citation>
    <scope>NUCLEOTIDE SEQUENCE</scope>
    <source>
        <strain evidence="18">CBS 113979</strain>
    </source>
</reference>
<evidence type="ECO:0000256" key="16">
    <source>
        <dbReference type="ARBA" id="ARBA00082106"/>
    </source>
</evidence>
<evidence type="ECO:0000256" key="13">
    <source>
        <dbReference type="ARBA" id="ARBA00081267"/>
    </source>
</evidence>
<dbReference type="SUPFAM" id="SSF51735">
    <property type="entry name" value="NAD(P)-binding Rossmann-fold domains"/>
    <property type="match status" value="1"/>
</dbReference>
<evidence type="ECO:0000256" key="15">
    <source>
        <dbReference type="ARBA" id="ARBA00081452"/>
    </source>
</evidence>
<keyword evidence="6" id="KW-0560">Oxidoreductase</keyword>
<evidence type="ECO:0000256" key="14">
    <source>
        <dbReference type="ARBA" id="ARBA00081397"/>
    </source>
</evidence>
<dbReference type="GO" id="GO:0006696">
    <property type="term" value="P:ergosterol biosynthetic process"/>
    <property type="evidence" value="ECO:0007669"/>
    <property type="project" value="UniProtKB-ARBA"/>
</dbReference>
<keyword evidence="3" id="KW-0444">Lipid biosynthesis</keyword>
<name>A0A6G1HGF3_9PEZI</name>
<dbReference type="OrthoDB" id="10058185at2759"/>
<protein>
    <recommendedName>
        <fullName evidence="12">Sterol-4-alpha-carboxylate 3-dehydrogenase ERG26, decarboxylating</fullName>
    </recommendedName>
    <alternativeName>
        <fullName evidence="15 16">C-3 Sterol dehydrogenase ERG26</fullName>
    </alternativeName>
    <alternativeName>
        <fullName evidence="13 14">C-4 decarboxylase ERG26</fullName>
    </alternativeName>
    <alternativeName>
        <fullName evidence="11">Sterol-4-alpha-carboxylate 3-dehydrogenase erg26, decarboxylating</fullName>
    </alternativeName>
</protein>
<comment type="subcellular location">
    <subcellularLocation>
        <location evidence="1">Endoplasmic reticulum membrane</location>
        <topology evidence="1">Peripheral membrane protein</topology>
    </subcellularLocation>
</comment>
<dbReference type="Proteomes" id="UP000800041">
    <property type="component" value="Unassembled WGS sequence"/>
</dbReference>
<evidence type="ECO:0000256" key="6">
    <source>
        <dbReference type="ARBA" id="ARBA00023002"/>
    </source>
</evidence>
<keyword evidence="19" id="KW-1185">Reference proteome</keyword>
<dbReference type="GO" id="GO:0005789">
    <property type="term" value="C:endoplasmic reticulum membrane"/>
    <property type="evidence" value="ECO:0007669"/>
    <property type="project" value="UniProtKB-SubCell"/>
</dbReference>
<keyword evidence="5" id="KW-0752">Steroid biosynthesis</keyword>
<evidence type="ECO:0000313" key="19">
    <source>
        <dbReference type="Proteomes" id="UP000800041"/>
    </source>
</evidence>
<keyword evidence="7" id="KW-0520">NAD</keyword>
<dbReference type="PANTHER" id="PTHR43245">
    <property type="entry name" value="BIFUNCTIONAL POLYMYXIN RESISTANCE PROTEIN ARNA"/>
    <property type="match status" value="1"/>
</dbReference>
<evidence type="ECO:0000256" key="7">
    <source>
        <dbReference type="ARBA" id="ARBA00023027"/>
    </source>
</evidence>
<dbReference type="PANTHER" id="PTHR43245:SF51">
    <property type="entry name" value="SHORT CHAIN DEHYDROGENASE_REDUCTASE FAMILY 42E, MEMBER 2"/>
    <property type="match status" value="1"/>
</dbReference>
<evidence type="ECO:0000256" key="1">
    <source>
        <dbReference type="ARBA" id="ARBA00004406"/>
    </source>
</evidence>
<dbReference type="GO" id="GO:0000252">
    <property type="term" value="F:3-beta-hydroxysteroid dehydrogenase [NAD(P)+]/C4-decarboxylase activity"/>
    <property type="evidence" value="ECO:0007669"/>
    <property type="project" value="UniProtKB-ARBA"/>
</dbReference>
<evidence type="ECO:0000256" key="3">
    <source>
        <dbReference type="ARBA" id="ARBA00022516"/>
    </source>
</evidence>
<dbReference type="InterPro" id="IPR050177">
    <property type="entry name" value="Lipid_A_modif_metabolic_enz"/>
</dbReference>
<dbReference type="FunFam" id="3.40.50.720:FF:000346">
    <property type="entry name" value="C-3 sterol dehydrogenase/C-4 decarboxylase"/>
    <property type="match status" value="1"/>
</dbReference>
<keyword evidence="9" id="KW-0472">Membrane</keyword>
<keyword evidence="8" id="KW-0443">Lipid metabolism</keyword>
<keyword evidence="4" id="KW-0256">Endoplasmic reticulum</keyword>
<evidence type="ECO:0000259" key="17">
    <source>
        <dbReference type="Pfam" id="PF01073"/>
    </source>
</evidence>
<dbReference type="InterPro" id="IPR002225">
    <property type="entry name" value="3Beta_OHSteriod_DH/Estase"/>
</dbReference>
<dbReference type="Pfam" id="PF01073">
    <property type="entry name" value="3Beta_HSD"/>
    <property type="match status" value="1"/>
</dbReference>
<feature type="domain" description="3-beta hydroxysteroid dehydrogenase/isomerase" evidence="17">
    <location>
        <begin position="14"/>
        <end position="284"/>
    </location>
</feature>
<gene>
    <name evidence="18" type="ORF">K402DRAFT_367766</name>
</gene>
<proteinExistence type="inferred from homology"/>
<dbReference type="Gene3D" id="3.40.50.720">
    <property type="entry name" value="NAD(P)-binding Rossmann-like Domain"/>
    <property type="match status" value="1"/>
</dbReference>
<dbReference type="InterPro" id="IPR036291">
    <property type="entry name" value="NAD(P)-bd_dom_sf"/>
</dbReference>
<evidence type="ECO:0000256" key="5">
    <source>
        <dbReference type="ARBA" id="ARBA00022955"/>
    </source>
</evidence>
<comment type="similarity">
    <text evidence="2">Belongs to the 3-beta-HSD family.</text>
</comment>
<organism evidence="18 19">
    <name type="scientific">Aulographum hederae CBS 113979</name>
    <dbReference type="NCBI Taxonomy" id="1176131"/>
    <lineage>
        <taxon>Eukaryota</taxon>
        <taxon>Fungi</taxon>
        <taxon>Dikarya</taxon>
        <taxon>Ascomycota</taxon>
        <taxon>Pezizomycotina</taxon>
        <taxon>Dothideomycetes</taxon>
        <taxon>Pleosporomycetidae</taxon>
        <taxon>Aulographales</taxon>
        <taxon>Aulographaceae</taxon>
    </lineage>
</organism>
<evidence type="ECO:0000313" key="18">
    <source>
        <dbReference type="EMBL" id="KAF1992147.1"/>
    </source>
</evidence>
<sequence length="383" mass="42488">MQSAERIKSLGHVVITGGCGFLGHHLVQHIQQYHPKTQISVLDLRTLHNNFSSESTKYFDADITDLNSLRDLFEELKPDVVIHTASPHLDAPRAVLQKVNIEGTENLLKCAAEVGTKAFVYTSSASVVMEGGDLKNVDERWPVITGKDQPEFYAHTKGIAEQTVLRANRSKEHPQFLTCAIRPAGIFGEGDVQVIPGILGALKRGQYKAQLGSNDNLFDFTYVGNIAYAHLLAAGALLSTHAILPSIPLDMERVDGEAYFITNDTPVYFWDFARAVWKAAGASDAMLDPKKVWVLHADFAMFIGNAMEWVYWGLRKGAPSLTWQKAKFSTINRYHNVGKAKKRLGYDPIVDLEEGIKRGVQSVLEREGWKMGPGGVVEVKKKQ</sequence>
<dbReference type="EMBL" id="ML977138">
    <property type="protein sequence ID" value="KAF1992147.1"/>
    <property type="molecule type" value="Genomic_DNA"/>
</dbReference>
<dbReference type="PROSITE" id="PS51257">
    <property type="entry name" value="PROKAR_LIPOPROTEIN"/>
    <property type="match status" value="1"/>
</dbReference>
<accession>A0A6G1HGF3</accession>
<evidence type="ECO:0000256" key="10">
    <source>
        <dbReference type="ARBA" id="ARBA00046995"/>
    </source>
</evidence>
<dbReference type="AlphaFoldDB" id="A0A6G1HGF3"/>
<evidence type="ECO:0000256" key="12">
    <source>
        <dbReference type="ARBA" id="ARBA00067985"/>
    </source>
</evidence>
<comment type="subunit">
    <text evidence="10">Heterotetramer of ERG25, ERG26, ERG27 and ERG28. ERG28 acts as a scaffold to tether ERG27 and other 4,4-demethylation-related enzymes, forming a demethylation enzyme complex, in the endoplasmic reticulum.</text>
</comment>
<evidence type="ECO:0000256" key="8">
    <source>
        <dbReference type="ARBA" id="ARBA00023098"/>
    </source>
</evidence>